<comment type="caution">
    <text evidence="1">The sequence shown here is derived from an EMBL/GenBank/DDBJ whole genome shotgun (WGS) entry which is preliminary data.</text>
</comment>
<proteinExistence type="predicted"/>
<dbReference type="Proteomes" id="UP000789396">
    <property type="component" value="Unassembled WGS sequence"/>
</dbReference>
<evidence type="ECO:0000313" key="1">
    <source>
        <dbReference type="EMBL" id="CAG8543316.1"/>
    </source>
</evidence>
<protein>
    <submittedName>
        <fullName evidence="1">19650_t:CDS:1</fullName>
    </submittedName>
</protein>
<keyword evidence="2" id="KW-1185">Reference proteome</keyword>
<dbReference type="AlphaFoldDB" id="A0A9N9ASI4"/>
<dbReference type="EMBL" id="CAJVPZ010004262">
    <property type="protein sequence ID" value="CAG8543316.1"/>
    <property type="molecule type" value="Genomic_DNA"/>
</dbReference>
<sequence length="56" mass="6736">WEVNNDMPNGFNLIKGKKQLVKYALLRLSQEIYKYPTKTVHKNHVQYNNVTNKMVW</sequence>
<evidence type="ECO:0000313" key="2">
    <source>
        <dbReference type="Proteomes" id="UP000789396"/>
    </source>
</evidence>
<gene>
    <name evidence="1" type="ORF">RFULGI_LOCUS4320</name>
</gene>
<reference evidence="1" key="1">
    <citation type="submission" date="2021-06" db="EMBL/GenBank/DDBJ databases">
        <authorList>
            <person name="Kallberg Y."/>
            <person name="Tangrot J."/>
            <person name="Rosling A."/>
        </authorList>
    </citation>
    <scope>NUCLEOTIDE SEQUENCE</scope>
    <source>
        <strain evidence="1">IN212</strain>
    </source>
</reference>
<feature type="non-terminal residue" evidence="1">
    <location>
        <position position="1"/>
    </location>
</feature>
<organism evidence="1 2">
    <name type="scientific">Racocetra fulgida</name>
    <dbReference type="NCBI Taxonomy" id="60492"/>
    <lineage>
        <taxon>Eukaryota</taxon>
        <taxon>Fungi</taxon>
        <taxon>Fungi incertae sedis</taxon>
        <taxon>Mucoromycota</taxon>
        <taxon>Glomeromycotina</taxon>
        <taxon>Glomeromycetes</taxon>
        <taxon>Diversisporales</taxon>
        <taxon>Gigasporaceae</taxon>
        <taxon>Racocetra</taxon>
    </lineage>
</organism>
<accession>A0A9N9ASI4</accession>
<name>A0A9N9ASI4_9GLOM</name>